<evidence type="ECO:0000313" key="3">
    <source>
        <dbReference type="Proteomes" id="UP000555564"/>
    </source>
</evidence>
<keyword evidence="1" id="KW-0812">Transmembrane</keyword>
<feature type="transmembrane region" description="Helical" evidence="1">
    <location>
        <begin position="34"/>
        <end position="54"/>
    </location>
</feature>
<feature type="transmembrane region" description="Helical" evidence="1">
    <location>
        <begin position="394"/>
        <end position="413"/>
    </location>
</feature>
<keyword evidence="1" id="KW-1133">Transmembrane helix</keyword>
<keyword evidence="3" id="KW-1185">Reference proteome</keyword>
<feature type="transmembrane region" description="Helical" evidence="1">
    <location>
        <begin position="162"/>
        <end position="185"/>
    </location>
</feature>
<evidence type="ECO:0000256" key="1">
    <source>
        <dbReference type="SAM" id="Phobius"/>
    </source>
</evidence>
<name>A0A7X0M7S3_9ACTN</name>
<dbReference type="InterPro" id="IPR050327">
    <property type="entry name" value="Proton-linked_MCT"/>
</dbReference>
<dbReference type="InterPro" id="IPR011701">
    <property type="entry name" value="MFS"/>
</dbReference>
<accession>A0A7X0M7S3</accession>
<dbReference type="EMBL" id="JACHIU010000001">
    <property type="protein sequence ID" value="MBB6473344.1"/>
    <property type="molecule type" value="Genomic_DNA"/>
</dbReference>
<dbReference type="PANTHER" id="PTHR11360:SF290">
    <property type="entry name" value="MONOCARBOXYLATE MFS PERMEASE"/>
    <property type="match status" value="1"/>
</dbReference>
<feature type="transmembrane region" description="Helical" evidence="1">
    <location>
        <begin position="367"/>
        <end position="388"/>
    </location>
</feature>
<dbReference type="SUPFAM" id="SSF103473">
    <property type="entry name" value="MFS general substrate transporter"/>
    <property type="match status" value="1"/>
</dbReference>
<feature type="transmembrane region" description="Helical" evidence="1">
    <location>
        <begin position="74"/>
        <end position="95"/>
    </location>
</feature>
<comment type="caution">
    <text evidence="2">The sequence shown here is derived from an EMBL/GenBank/DDBJ whole genome shotgun (WGS) entry which is preliminary data.</text>
</comment>
<dbReference type="Proteomes" id="UP000555564">
    <property type="component" value="Unassembled WGS sequence"/>
</dbReference>
<dbReference type="RefSeq" id="WP_184981022.1">
    <property type="nucleotide sequence ID" value="NZ_BAAALO010000013.1"/>
</dbReference>
<feature type="transmembrane region" description="Helical" evidence="1">
    <location>
        <begin position="329"/>
        <end position="355"/>
    </location>
</feature>
<feature type="transmembrane region" description="Helical" evidence="1">
    <location>
        <begin position="102"/>
        <end position="119"/>
    </location>
</feature>
<sequence length="418" mass="41849">MSCDPDATHDPVRGTAVAADAAALADARRRVRGWIAVAGVFVVLAVSTGAGFYSSSAYITALTTERGFDLTTASFGPTASFVVAGLCGIPAAWLLPRLRVRAMLLVGAAGTAAGLFLLGRADTAAALWGAFALMGAAGALMTVVPGTSLIARWFDPAPGKAITIATTGMSAGGALVPPGTVFLVQRYGFEAAAGLLGLLTIAVVAVVAAVVREPPVVRSPVASTGAARAAAADGTTWPAWTFPVVSVAFGLLMLSQVGTITHLLSIANDRGVQGAEFALTALAVSSVCGRLAGIAVSARLGLLRFSLVIAALQAASLVLTAVADGLTAFVAGAALLGVTVGNAVVLMPLHTLAVYGLPRFDPMFARLNLVSTGGTAGGPVLLGILHGVLDGYRAPLLLLAAGSGLACVLLLACRVDSR</sequence>
<dbReference type="InterPro" id="IPR036259">
    <property type="entry name" value="MFS_trans_sf"/>
</dbReference>
<keyword evidence="1" id="KW-0472">Membrane</keyword>
<dbReference type="Pfam" id="PF07690">
    <property type="entry name" value="MFS_1"/>
    <property type="match status" value="1"/>
</dbReference>
<feature type="transmembrane region" description="Helical" evidence="1">
    <location>
        <begin position="191"/>
        <end position="211"/>
    </location>
</feature>
<dbReference type="GO" id="GO:0022857">
    <property type="term" value="F:transmembrane transporter activity"/>
    <property type="evidence" value="ECO:0007669"/>
    <property type="project" value="InterPro"/>
</dbReference>
<organism evidence="2 3">
    <name type="scientific">Sphaerisporangium rubeum</name>
    <dbReference type="NCBI Taxonomy" id="321317"/>
    <lineage>
        <taxon>Bacteria</taxon>
        <taxon>Bacillati</taxon>
        <taxon>Actinomycetota</taxon>
        <taxon>Actinomycetes</taxon>
        <taxon>Streptosporangiales</taxon>
        <taxon>Streptosporangiaceae</taxon>
        <taxon>Sphaerisporangium</taxon>
    </lineage>
</organism>
<dbReference type="Gene3D" id="1.20.1250.20">
    <property type="entry name" value="MFS general substrate transporter like domains"/>
    <property type="match status" value="2"/>
</dbReference>
<feature type="transmembrane region" description="Helical" evidence="1">
    <location>
        <begin position="125"/>
        <end position="150"/>
    </location>
</feature>
<dbReference type="PANTHER" id="PTHR11360">
    <property type="entry name" value="MONOCARBOXYLATE TRANSPORTER"/>
    <property type="match status" value="1"/>
</dbReference>
<reference evidence="2 3" key="1">
    <citation type="submission" date="2020-08" db="EMBL/GenBank/DDBJ databases">
        <title>Sequencing the genomes of 1000 actinobacteria strains.</title>
        <authorList>
            <person name="Klenk H.-P."/>
        </authorList>
    </citation>
    <scope>NUCLEOTIDE SEQUENCE [LARGE SCALE GENOMIC DNA]</scope>
    <source>
        <strain evidence="2 3">DSM 44936</strain>
    </source>
</reference>
<protein>
    <submittedName>
        <fullName evidence="2">MFS family permease</fullName>
    </submittedName>
</protein>
<proteinExistence type="predicted"/>
<feature type="transmembrane region" description="Helical" evidence="1">
    <location>
        <begin position="237"/>
        <end position="257"/>
    </location>
</feature>
<dbReference type="AlphaFoldDB" id="A0A7X0M7S3"/>
<gene>
    <name evidence="2" type="ORF">BJ992_002775</name>
</gene>
<feature type="transmembrane region" description="Helical" evidence="1">
    <location>
        <begin position="305"/>
        <end position="323"/>
    </location>
</feature>
<evidence type="ECO:0000313" key="2">
    <source>
        <dbReference type="EMBL" id="MBB6473344.1"/>
    </source>
</evidence>